<evidence type="ECO:0000313" key="7">
    <source>
        <dbReference type="Proteomes" id="UP000619788"/>
    </source>
</evidence>
<feature type="region of interest" description="Disordered" evidence="4">
    <location>
        <begin position="172"/>
        <end position="233"/>
    </location>
</feature>
<feature type="compositionally biased region" description="Basic and acidic residues" evidence="4">
    <location>
        <begin position="192"/>
        <end position="207"/>
    </location>
</feature>
<keyword evidence="7" id="KW-1185">Reference proteome</keyword>
<dbReference type="AlphaFoldDB" id="A0A8J3SE56"/>
<organism evidence="6 7">
    <name type="scientific">Planobispora siamensis</name>
    <dbReference type="NCBI Taxonomy" id="936338"/>
    <lineage>
        <taxon>Bacteria</taxon>
        <taxon>Bacillati</taxon>
        <taxon>Actinomycetota</taxon>
        <taxon>Actinomycetes</taxon>
        <taxon>Streptosporangiales</taxon>
        <taxon>Streptosporangiaceae</taxon>
        <taxon>Planobispora</taxon>
    </lineage>
</organism>
<dbReference type="CDD" id="cd00090">
    <property type="entry name" value="HTH_ARSR"/>
    <property type="match status" value="1"/>
</dbReference>
<dbReference type="SMART" id="SM00418">
    <property type="entry name" value="HTH_ARSR"/>
    <property type="match status" value="1"/>
</dbReference>
<comment type="caution">
    <text evidence="6">The sequence shown here is derived from an EMBL/GenBank/DDBJ whole genome shotgun (WGS) entry which is preliminary data.</text>
</comment>
<dbReference type="Proteomes" id="UP000619788">
    <property type="component" value="Unassembled WGS sequence"/>
</dbReference>
<evidence type="ECO:0000313" key="6">
    <source>
        <dbReference type="EMBL" id="GIH90234.1"/>
    </source>
</evidence>
<dbReference type="GO" id="GO:0003700">
    <property type="term" value="F:DNA-binding transcription factor activity"/>
    <property type="evidence" value="ECO:0007669"/>
    <property type="project" value="InterPro"/>
</dbReference>
<accession>A0A8J3SE56</accession>
<dbReference type="RefSeq" id="WP_204062604.1">
    <property type="nucleotide sequence ID" value="NZ_BOOJ01000009.1"/>
</dbReference>
<dbReference type="Pfam" id="PF12840">
    <property type="entry name" value="HTH_20"/>
    <property type="match status" value="1"/>
</dbReference>
<dbReference type="InterPro" id="IPR036388">
    <property type="entry name" value="WH-like_DNA-bd_sf"/>
</dbReference>
<dbReference type="Gene3D" id="1.10.10.10">
    <property type="entry name" value="Winged helix-like DNA-binding domain superfamily/Winged helix DNA-binding domain"/>
    <property type="match status" value="1"/>
</dbReference>
<dbReference type="PANTHER" id="PTHR33154">
    <property type="entry name" value="TRANSCRIPTIONAL REGULATOR, ARSR FAMILY"/>
    <property type="match status" value="1"/>
</dbReference>
<keyword evidence="1" id="KW-0805">Transcription regulation</keyword>
<reference evidence="6 7" key="1">
    <citation type="submission" date="2021-01" db="EMBL/GenBank/DDBJ databases">
        <title>Whole genome shotgun sequence of Planobispora siamensis NBRC 107568.</title>
        <authorList>
            <person name="Komaki H."/>
            <person name="Tamura T."/>
        </authorList>
    </citation>
    <scope>NUCLEOTIDE SEQUENCE [LARGE SCALE GENOMIC DNA]</scope>
    <source>
        <strain evidence="6 7">NBRC 107568</strain>
    </source>
</reference>
<evidence type="ECO:0000256" key="4">
    <source>
        <dbReference type="SAM" id="MobiDB-lite"/>
    </source>
</evidence>
<sequence length="233" mass="25782">MAEEKRREERELSDPRAMRALAHPARLAILNKIQADGTATATEVAEVVGVTPSAASYHLRMLAKYGFVEDAPPRGDGRERVWRRVGASWSVSPDIDDQPEVRAAKNMLINLVRDEAAAEAKRALENFDREPREWRDATTFARSVLLVDAAELKELIRRIEELIEPYRVAARDRSQAPPGARIAETQITVFPRTERRPHGLPSEDHGEPSAAGSDGEARDAGNVWGDGDGEGPF</sequence>
<dbReference type="PANTHER" id="PTHR33154:SF15">
    <property type="entry name" value="REGULATORY PROTEIN ARSR"/>
    <property type="match status" value="1"/>
</dbReference>
<name>A0A8J3SE56_9ACTN</name>
<dbReference type="SUPFAM" id="SSF46785">
    <property type="entry name" value="Winged helix' DNA-binding domain"/>
    <property type="match status" value="1"/>
</dbReference>
<keyword evidence="3" id="KW-0804">Transcription</keyword>
<evidence type="ECO:0000256" key="1">
    <source>
        <dbReference type="ARBA" id="ARBA00023015"/>
    </source>
</evidence>
<dbReference type="InterPro" id="IPR001845">
    <property type="entry name" value="HTH_ArsR_DNA-bd_dom"/>
</dbReference>
<dbReference type="InterPro" id="IPR011991">
    <property type="entry name" value="ArsR-like_HTH"/>
</dbReference>
<gene>
    <name evidence="6" type="ORF">Psi01_08640</name>
</gene>
<feature type="domain" description="HTH arsR-type" evidence="5">
    <location>
        <begin position="16"/>
        <end position="113"/>
    </location>
</feature>
<evidence type="ECO:0000256" key="2">
    <source>
        <dbReference type="ARBA" id="ARBA00023125"/>
    </source>
</evidence>
<dbReference type="InterPro" id="IPR051081">
    <property type="entry name" value="HTH_MetalResp_TranReg"/>
</dbReference>
<protein>
    <submittedName>
        <fullName evidence="6">Transcriptional regulator</fullName>
    </submittedName>
</protein>
<proteinExistence type="predicted"/>
<evidence type="ECO:0000256" key="3">
    <source>
        <dbReference type="ARBA" id="ARBA00023163"/>
    </source>
</evidence>
<dbReference type="InterPro" id="IPR036390">
    <property type="entry name" value="WH_DNA-bd_sf"/>
</dbReference>
<feature type="compositionally biased region" description="Gly residues" evidence="4">
    <location>
        <begin position="224"/>
        <end position="233"/>
    </location>
</feature>
<evidence type="ECO:0000259" key="5">
    <source>
        <dbReference type="SMART" id="SM00418"/>
    </source>
</evidence>
<dbReference type="EMBL" id="BOOJ01000009">
    <property type="protein sequence ID" value="GIH90234.1"/>
    <property type="molecule type" value="Genomic_DNA"/>
</dbReference>
<dbReference type="GO" id="GO:0003677">
    <property type="term" value="F:DNA binding"/>
    <property type="evidence" value="ECO:0007669"/>
    <property type="project" value="UniProtKB-KW"/>
</dbReference>
<keyword evidence="2" id="KW-0238">DNA-binding</keyword>